<protein>
    <submittedName>
        <fullName evidence="2">Uncharacterized protein</fullName>
    </submittedName>
</protein>
<keyword evidence="3" id="KW-1185">Reference proteome</keyword>
<sequence>MTAVFVLDVPENEGVVQVAEQDALLQVEKVGPYFRIALDEPATPVRAGTPGDPGEDVGAGHTSTHDQIVIDRRATGCRHAVWYSALAGLQDARIVQHDKNALRLIHR</sequence>
<accession>A0ABS4W4E4</accession>
<dbReference type="Proteomes" id="UP001519295">
    <property type="component" value="Unassembled WGS sequence"/>
</dbReference>
<organism evidence="2 3">
    <name type="scientific">Pseudonocardia parietis</name>
    <dbReference type="NCBI Taxonomy" id="570936"/>
    <lineage>
        <taxon>Bacteria</taxon>
        <taxon>Bacillati</taxon>
        <taxon>Actinomycetota</taxon>
        <taxon>Actinomycetes</taxon>
        <taxon>Pseudonocardiales</taxon>
        <taxon>Pseudonocardiaceae</taxon>
        <taxon>Pseudonocardia</taxon>
    </lineage>
</organism>
<proteinExistence type="predicted"/>
<feature type="region of interest" description="Disordered" evidence="1">
    <location>
        <begin position="41"/>
        <end position="63"/>
    </location>
</feature>
<evidence type="ECO:0000313" key="2">
    <source>
        <dbReference type="EMBL" id="MBP2371059.1"/>
    </source>
</evidence>
<evidence type="ECO:0000256" key="1">
    <source>
        <dbReference type="SAM" id="MobiDB-lite"/>
    </source>
</evidence>
<dbReference type="RefSeq" id="WP_210034715.1">
    <property type="nucleotide sequence ID" value="NZ_JAGINU010000001.1"/>
</dbReference>
<evidence type="ECO:0000313" key="3">
    <source>
        <dbReference type="Proteomes" id="UP001519295"/>
    </source>
</evidence>
<reference evidence="2 3" key="1">
    <citation type="submission" date="2021-03" db="EMBL/GenBank/DDBJ databases">
        <title>Sequencing the genomes of 1000 actinobacteria strains.</title>
        <authorList>
            <person name="Klenk H.-P."/>
        </authorList>
    </citation>
    <scope>NUCLEOTIDE SEQUENCE [LARGE SCALE GENOMIC DNA]</scope>
    <source>
        <strain evidence="2 3">DSM 45256</strain>
    </source>
</reference>
<comment type="caution">
    <text evidence="2">The sequence shown here is derived from an EMBL/GenBank/DDBJ whole genome shotgun (WGS) entry which is preliminary data.</text>
</comment>
<gene>
    <name evidence="2" type="ORF">JOF36_006755</name>
</gene>
<name>A0ABS4W4E4_9PSEU</name>
<dbReference type="EMBL" id="JAGINU010000001">
    <property type="protein sequence ID" value="MBP2371059.1"/>
    <property type="molecule type" value="Genomic_DNA"/>
</dbReference>